<evidence type="ECO:0000313" key="3">
    <source>
        <dbReference type="Proteomes" id="UP000739538"/>
    </source>
</evidence>
<keyword evidence="1" id="KW-0812">Transmembrane</keyword>
<gene>
    <name evidence="2" type="ORF">KDA27_24600</name>
</gene>
<reference evidence="2" key="1">
    <citation type="submission" date="2020-04" db="EMBL/GenBank/DDBJ databases">
        <authorList>
            <person name="Zhang T."/>
        </authorList>
    </citation>
    <scope>NUCLEOTIDE SEQUENCE</scope>
    <source>
        <strain evidence="2">HKST-UBA02</strain>
    </source>
</reference>
<proteinExistence type="predicted"/>
<keyword evidence="1" id="KW-1133">Transmembrane helix</keyword>
<keyword evidence="1" id="KW-0472">Membrane</keyword>
<comment type="caution">
    <text evidence="2">The sequence shown here is derived from an EMBL/GenBank/DDBJ whole genome shotgun (WGS) entry which is preliminary data.</text>
</comment>
<reference evidence="2" key="2">
    <citation type="journal article" date="2021" name="Microbiome">
        <title>Successional dynamics and alternative stable states in a saline activated sludge microbial community over 9 years.</title>
        <authorList>
            <person name="Wang Y."/>
            <person name="Ye J."/>
            <person name="Ju F."/>
            <person name="Liu L."/>
            <person name="Boyd J.A."/>
            <person name="Deng Y."/>
            <person name="Parks D.H."/>
            <person name="Jiang X."/>
            <person name="Yin X."/>
            <person name="Woodcroft B.J."/>
            <person name="Tyson G.W."/>
            <person name="Hugenholtz P."/>
            <person name="Polz M.F."/>
            <person name="Zhang T."/>
        </authorList>
    </citation>
    <scope>NUCLEOTIDE SEQUENCE</scope>
    <source>
        <strain evidence="2">HKST-UBA02</strain>
    </source>
</reference>
<feature type="transmembrane region" description="Helical" evidence="1">
    <location>
        <begin position="21"/>
        <end position="44"/>
    </location>
</feature>
<sequence length="311" mass="33188">MQRRAIALSRSVPSAFAPSTLIPSIPVLSIPILSILSLTVLALATSSTGARAGANAGGYLLLHTDDTVTYTVDDRDSYYYQLSSECLWDPECDDDHYSCASALANLDPTSERGPEVALIWAIAAFPPESCPAVAGVQFGLSWPVTGPQPGFLDWNNCGDFEISTDEWPSELLQGTAVTWYTPVRRTGFPVYWFAAYSYYGPVEIAADDFPIGQDGLLFADDQVPAQLDPVPVDHRGSVGLNGATGWNPYIVSTPVGACCADDGTCAQITEDECQSVGGQYVGDGAPCEPNPCNITPVLDTSWGAVKSIFRN</sequence>
<protein>
    <submittedName>
        <fullName evidence="2">Uncharacterized protein</fullName>
    </submittedName>
</protein>
<name>A0A956NHT3_UNCEI</name>
<organism evidence="2 3">
    <name type="scientific">Eiseniibacteriota bacterium</name>
    <dbReference type="NCBI Taxonomy" id="2212470"/>
    <lineage>
        <taxon>Bacteria</taxon>
        <taxon>Candidatus Eiseniibacteriota</taxon>
    </lineage>
</organism>
<evidence type="ECO:0000256" key="1">
    <source>
        <dbReference type="SAM" id="Phobius"/>
    </source>
</evidence>
<evidence type="ECO:0000313" key="2">
    <source>
        <dbReference type="EMBL" id="MCA9758996.1"/>
    </source>
</evidence>
<dbReference type="AlphaFoldDB" id="A0A956NHT3"/>
<dbReference type="Proteomes" id="UP000739538">
    <property type="component" value="Unassembled WGS sequence"/>
</dbReference>
<dbReference type="EMBL" id="JAGQHS010000244">
    <property type="protein sequence ID" value="MCA9758996.1"/>
    <property type="molecule type" value="Genomic_DNA"/>
</dbReference>
<accession>A0A956NHT3</accession>